<keyword evidence="4" id="KW-1185">Reference proteome</keyword>
<name>A0A9W9G3K7_9EURO</name>
<dbReference type="AlphaFoldDB" id="A0A9W9G3K7"/>
<reference evidence="3" key="2">
    <citation type="journal article" date="2023" name="IMA Fungus">
        <title>Comparative genomic study of the Penicillium genus elucidates a diverse pangenome and 15 lateral gene transfer events.</title>
        <authorList>
            <person name="Petersen C."/>
            <person name="Sorensen T."/>
            <person name="Nielsen M.R."/>
            <person name="Sondergaard T.E."/>
            <person name="Sorensen J.L."/>
            <person name="Fitzpatrick D.A."/>
            <person name="Frisvad J.C."/>
            <person name="Nielsen K.L."/>
        </authorList>
    </citation>
    <scope>NUCLEOTIDE SEQUENCE</scope>
    <source>
        <strain evidence="3">IBT 30761</strain>
    </source>
</reference>
<protein>
    <recommendedName>
        <fullName evidence="2">Xylanolytic transcriptional activator regulatory domain-containing protein</fullName>
    </recommendedName>
</protein>
<sequence>MDYPHSPSTSPTAAQQWGHGNLPCYPYPIKTNVHQPGVDGHLAFANDAAAKWSETSAAPASLSTPPLSQPSSIHLPEENVWSAFTNLQSEGSTPQGMNPQAFLPGFIKPLPAMINPATLECLHLNGVFALANPPLQNALLGAFAECVLPSMPIVEWQNLFHAIHGGDGQHGSVSLLLYHAIMVSATTFVDIGYIVEAGFSSRQEAQESFFQKARLLYQANIESDSLIIVQSFLLMTYRLDTADGDDSRHLVGIAIPTALSIGLFQDVSQAINFPYRPTLWRRIAWACHVVDCQIALRLRRRPIIQRADFCHQMISEDDFELHHQNLAMAHELSPYHNFAAKRELALMFIANARLSVCIRNVLDVQCKESQLRASTSPATPTSAVSDDSDYSQSVFISERMLSEWANSLPVNFQTTPQNQEEEAAITVQRSLLHMTFYTTIAVFHQARPFPSSNFCVQHASRQITLVAFDLHRRNLHRRLPIVGVTGILVALVIHISEMKAPPSPQKDEATKNFQLGLEMMASLRDVYSEANRVTSWALKFIQQTSVLSDSPLHGFQSQNRGFGKASGMLQSVGSAESIGSASE</sequence>
<dbReference type="GO" id="GO:0008270">
    <property type="term" value="F:zinc ion binding"/>
    <property type="evidence" value="ECO:0007669"/>
    <property type="project" value="InterPro"/>
</dbReference>
<dbReference type="CDD" id="cd12148">
    <property type="entry name" value="fungal_TF_MHR"/>
    <property type="match status" value="1"/>
</dbReference>
<dbReference type="SMART" id="SM00906">
    <property type="entry name" value="Fungal_trans"/>
    <property type="match status" value="1"/>
</dbReference>
<dbReference type="Proteomes" id="UP001149074">
    <property type="component" value="Unassembled WGS sequence"/>
</dbReference>
<dbReference type="Pfam" id="PF04082">
    <property type="entry name" value="Fungal_trans"/>
    <property type="match status" value="1"/>
</dbReference>
<keyword evidence="1" id="KW-0539">Nucleus</keyword>
<gene>
    <name evidence="3" type="ORF">N7532_002026</name>
</gene>
<accession>A0A9W9G3K7</accession>
<dbReference type="EMBL" id="JAPQKI010000002">
    <property type="protein sequence ID" value="KAJ5111491.1"/>
    <property type="molecule type" value="Genomic_DNA"/>
</dbReference>
<evidence type="ECO:0000256" key="1">
    <source>
        <dbReference type="ARBA" id="ARBA00023242"/>
    </source>
</evidence>
<dbReference type="GeneID" id="81353499"/>
<dbReference type="GO" id="GO:0003677">
    <property type="term" value="F:DNA binding"/>
    <property type="evidence" value="ECO:0007669"/>
    <property type="project" value="InterPro"/>
</dbReference>
<dbReference type="OrthoDB" id="4451586at2759"/>
<dbReference type="InterPro" id="IPR052761">
    <property type="entry name" value="Fungal_Detox/Toxin_TFs"/>
</dbReference>
<dbReference type="PANTHER" id="PTHR47425:SF2">
    <property type="entry name" value="FARB-RELATED"/>
    <property type="match status" value="1"/>
</dbReference>
<comment type="caution">
    <text evidence="3">The sequence shown here is derived from an EMBL/GenBank/DDBJ whole genome shotgun (WGS) entry which is preliminary data.</text>
</comment>
<evidence type="ECO:0000259" key="2">
    <source>
        <dbReference type="SMART" id="SM00906"/>
    </source>
</evidence>
<feature type="domain" description="Xylanolytic transcriptional activator regulatory" evidence="2">
    <location>
        <begin position="247"/>
        <end position="320"/>
    </location>
</feature>
<dbReference type="InterPro" id="IPR007219">
    <property type="entry name" value="XnlR_reg_dom"/>
</dbReference>
<evidence type="ECO:0000313" key="3">
    <source>
        <dbReference type="EMBL" id="KAJ5111491.1"/>
    </source>
</evidence>
<dbReference type="PANTHER" id="PTHR47425">
    <property type="entry name" value="FARB-RELATED"/>
    <property type="match status" value="1"/>
</dbReference>
<organism evidence="3 4">
    <name type="scientific">Penicillium argentinense</name>
    <dbReference type="NCBI Taxonomy" id="1131581"/>
    <lineage>
        <taxon>Eukaryota</taxon>
        <taxon>Fungi</taxon>
        <taxon>Dikarya</taxon>
        <taxon>Ascomycota</taxon>
        <taxon>Pezizomycotina</taxon>
        <taxon>Eurotiomycetes</taxon>
        <taxon>Eurotiomycetidae</taxon>
        <taxon>Eurotiales</taxon>
        <taxon>Aspergillaceae</taxon>
        <taxon>Penicillium</taxon>
    </lineage>
</organism>
<evidence type="ECO:0000313" key="4">
    <source>
        <dbReference type="Proteomes" id="UP001149074"/>
    </source>
</evidence>
<proteinExistence type="predicted"/>
<dbReference type="RefSeq" id="XP_056479561.1">
    <property type="nucleotide sequence ID" value="XM_056614520.1"/>
</dbReference>
<dbReference type="GO" id="GO:0006351">
    <property type="term" value="P:DNA-templated transcription"/>
    <property type="evidence" value="ECO:0007669"/>
    <property type="project" value="InterPro"/>
</dbReference>
<reference evidence="3" key="1">
    <citation type="submission" date="2022-11" db="EMBL/GenBank/DDBJ databases">
        <authorList>
            <person name="Petersen C."/>
        </authorList>
    </citation>
    <scope>NUCLEOTIDE SEQUENCE</scope>
    <source>
        <strain evidence="3">IBT 30761</strain>
    </source>
</reference>